<evidence type="ECO:0000259" key="8">
    <source>
        <dbReference type="PROSITE" id="PS50249"/>
    </source>
</evidence>
<dbReference type="GO" id="GO:0008237">
    <property type="term" value="F:metallopeptidase activity"/>
    <property type="evidence" value="ECO:0007669"/>
    <property type="project" value="UniProtKB-KW"/>
</dbReference>
<evidence type="ECO:0000256" key="3">
    <source>
        <dbReference type="ARBA" id="ARBA00022723"/>
    </source>
</evidence>
<keyword evidence="10" id="KW-1185">Reference proteome</keyword>
<evidence type="ECO:0000256" key="2">
    <source>
        <dbReference type="ARBA" id="ARBA00022670"/>
    </source>
</evidence>
<dbReference type="SUPFAM" id="SSF102712">
    <property type="entry name" value="JAB1/MPN domain"/>
    <property type="match status" value="1"/>
</dbReference>
<dbReference type="PANTHER" id="PTHR30471">
    <property type="entry name" value="DNA REPAIR PROTEIN RADC"/>
    <property type="match status" value="1"/>
</dbReference>
<sequence length="231" mass="25989">MERIRMKDLPAENRPYEKCLQAGPKSLSDGELLAVIIRTGSREDTSLALAEKLLALGSPGGGLLGLLHHSLTDLTEIKGIGKVKAIQLLCIGELSRRIWKRKAQERPQTFKHPEDISAYYMEDMRHLEQEEIHAMFFNTKQVMIKELLLARGTVNASVMTPRELLIEALRCRAVSMVLVHNHPSGDTAPSRADILLTRRVKEAGDVIGIQLIDHIIIGDRCYLSFRQQHLL</sequence>
<dbReference type="PROSITE" id="PS50249">
    <property type="entry name" value="MPN"/>
    <property type="match status" value="1"/>
</dbReference>
<dbReference type="CDD" id="cd08071">
    <property type="entry name" value="MPN_DUF2466"/>
    <property type="match status" value="1"/>
</dbReference>
<dbReference type="PANTHER" id="PTHR30471:SF3">
    <property type="entry name" value="UPF0758 PROTEIN YEES-RELATED"/>
    <property type="match status" value="1"/>
</dbReference>
<dbReference type="Pfam" id="PF20582">
    <property type="entry name" value="UPF0758_N"/>
    <property type="match status" value="1"/>
</dbReference>
<comment type="similarity">
    <text evidence="1 7">Belongs to the UPF0758 family.</text>
</comment>
<dbReference type="GO" id="GO:0006508">
    <property type="term" value="P:proteolysis"/>
    <property type="evidence" value="ECO:0007669"/>
    <property type="project" value="UniProtKB-KW"/>
</dbReference>
<dbReference type="InterPro" id="IPR037518">
    <property type="entry name" value="MPN"/>
</dbReference>
<keyword evidence="2" id="KW-0645">Protease</keyword>
<keyword evidence="5" id="KW-0862">Zinc</keyword>
<dbReference type="RefSeq" id="WP_154473668.1">
    <property type="nucleotide sequence ID" value="NZ_DBEWUL010000050.1"/>
</dbReference>
<evidence type="ECO:0000256" key="7">
    <source>
        <dbReference type="RuleBase" id="RU003797"/>
    </source>
</evidence>
<organism evidence="9 10">
    <name type="scientific">Clostridium porci</name>
    <dbReference type="NCBI Taxonomy" id="2605778"/>
    <lineage>
        <taxon>Bacteria</taxon>
        <taxon>Bacillati</taxon>
        <taxon>Bacillota</taxon>
        <taxon>Clostridia</taxon>
        <taxon>Eubacteriales</taxon>
        <taxon>Clostridiaceae</taxon>
        <taxon>Clostridium</taxon>
    </lineage>
</organism>
<feature type="domain" description="MPN" evidence="8">
    <location>
        <begin position="109"/>
        <end position="231"/>
    </location>
</feature>
<evidence type="ECO:0000313" key="9">
    <source>
        <dbReference type="EMBL" id="MSS38230.1"/>
    </source>
</evidence>
<dbReference type="NCBIfam" id="TIGR00608">
    <property type="entry name" value="radc"/>
    <property type="match status" value="1"/>
</dbReference>
<keyword evidence="4" id="KW-0378">Hydrolase</keyword>
<dbReference type="InterPro" id="IPR001405">
    <property type="entry name" value="UPF0758"/>
</dbReference>
<dbReference type="Pfam" id="PF04002">
    <property type="entry name" value="RadC"/>
    <property type="match status" value="1"/>
</dbReference>
<dbReference type="GO" id="GO:0046872">
    <property type="term" value="F:metal ion binding"/>
    <property type="evidence" value="ECO:0007669"/>
    <property type="project" value="UniProtKB-KW"/>
</dbReference>
<proteinExistence type="inferred from homology"/>
<evidence type="ECO:0000256" key="1">
    <source>
        <dbReference type="ARBA" id="ARBA00010243"/>
    </source>
</evidence>
<keyword evidence="3" id="KW-0479">Metal-binding</keyword>
<dbReference type="InterPro" id="IPR046778">
    <property type="entry name" value="UPF0758_N"/>
</dbReference>
<dbReference type="NCBIfam" id="NF000642">
    <property type="entry name" value="PRK00024.1"/>
    <property type="match status" value="1"/>
</dbReference>
<dbReference type="InterPro" id="IPR020891">
    <property type="entry name" value="UPF0758_CS"/>
</dbReference>
<dbReference type="InterPro" id="IPR025657">
    <property type="entry name" value="RadC_JAB"/>
</dbReference>
<gene>
    <name evidence="9" type="primary">radC</name>
    <name evidence="9" type="ORF">FYJ39_17240</name>
</gene>
<evidence type="ECO:0000256" key="6">
    <source>
        <dbReference type="ARBA" id="ARBA00023049"/>
    </source>
</evidence>
<name>A0A7X2TE40_9CLOT</name>
<dbReference type="PROSITE" id="PS01302">
    <property type="entry name" value="UPF0758"/>
    <property type="match status" value="1"/>
</dbReference>
<accession>A0A7X2TE40</accession>
<dbReference type="EMBL" id="VUMD01000020">
    <property type="protein sequence ID" value="MSS38230.1"/>
    <property type="molecule type" value="Genomic_DNA"/>
</dbReference>
<comment type="caution">
    <text evidence="9">The sequence shown here is derived from an EMBL/GenBank/DDBJ whole genome shotgun (WGS) entry which is preliminary data.</text>
</comment>
<keyword evidence="6" id="KW-0482">Metalloprotease</keyword>
<evidence type="ECO:0000256" key="4">
    <source>
        <dbReference type="ARBA" id="ARBA00022801"/>
    </source>
</evidence>
<evidence type="ECO:0000256" key="5">
    <source>
        <dbReference type="ARBA" id="ARBA00022833"/>
    </source>
</evidence>
<protein>
    <submittedName>
        <fullName evidence="9">DNA repair protein RadC</fullName>
    </submittedName>
</protein>
<reference evidence="9 10" key="1">
    <citation type="submission" date="2019-08" db="EMBL/GenBank/DDBJ databases">
        <title>In-depth cultivation of the pig gut microbiome towards novel bacterial diversity and tailored functional studies.</title>
        <authorList>
            <person name="Wylensek D."/>
            <person name="Hitch T.C.A."/>
            <person name="Clavel T."/>
        </authorList>
    </citation>
    <scope>NUCLEOTIDE SEQUENCE [LARGE SCALE GENOMIC DNA]</scope>
    <source>
        <strain evidence="9 10">WCA-389-WT-23D1</strain>
    </source>
</reference>
<dbReference type="Proteomes" id="UP000429958">
    <property type="component" value="Unassembled WGS sequence"/>
</dbReference>
<evidence type="ECO:0000313" key="10">
    <source>
        <dbReference type="Proteomes" id="UP000429958"/>
    </source>
</evidence>
<dbReference type="AlphaFoldDB" id="A0A7X2TE40"/>
<dbReference type="Gene3D" id="3.40.140.10">
    <property type="entry name" value="Cytidine Deaminase, domain 2"/>
    <property type="match status" value="1"/>
</dbReference>